<protein>
    <submittedName>
        <fullName evidence="2">DUF4065 domain-containing protein</fullName>
    </submittedName>
</protein>
<dbReference type="OrthoDB" id="3213544at2"/>
<dbReference type="Pfam" id="PF13274">
    <property type="entry name" value="SocA_Panacea"/>
    <property type="match status" value="1"/>
</dbReference>
<organism evidence="2 3">
    <name type="scientific">Leptospira sarikeiensis</name>
    <dbReference type="NCBI Taxonomy" id="2484943"/>
    <lineage>
        <taxon>Bacteria</taxon>
        <taxon>Pseudomonadati</taxon>
        <taxon>Spirochaetota</taxon>
        <taxon>Spirochaetia</taxon>
        <taxon>Leptospirales</taxon>
        <taxon>Leptospiraceae</taxon>
        <taxon>Leptospira</taxon>
    </lineage>
</organism>
<comment type="caution">
    <text evidence="2">The sequence shown here is derived from an EMBL/GenBank/DDBJ whole genome shotgun (WGS) entry which is preliminary data.</text>
</comment>
<name>A0A4R9K790_9LEPT</name>
<feature type="domain" description="Antitoxin SocA-like Panacea" evidence="1">
    <location>
        <begin position="27"/>
        <end position="117"/>
    </location>
</feature>
<proteinExistence type="predicted"/>
<accession>A0A4R9K790</accession>
<dbReference type="RefSeq" id="WP_135649568.1">
    <property type="nucleotide sequence ID" value="NZ_RQGF01000027.1"/>
</dbReference>
<dbReference type="InterPro" id="IPR025272">
    <property type="entry name" value="SocA_Panacea"/>
</dbReference>
<evidence type="ECO:0000259" key="1">
    <source>
        <dbReference type="Pfam" id="PF13274"/>
    </source>
</evidence>
<dbReference type="AlphaFoldDB" id="A0A4R9K790"/>
<reference evidence="2" key="1">
    <citation type="journal article" date="2019" name="PLoS Negl. Trop. Dis.">
        <title>Revisiting the worldwide diversity of Leptospira species in the environment.</title>
        <authorList>
            <person name="Vincent A.T."/>
            <person name="Schiettekatte O."/>
            <person name="Bourhy P."/>
            <person name="Veyrier F.J."/>
            <person name="Picardeau M."/>
        </authorList>
    </citation>
    <scope>NUCLEOTIDE SEQUENCE [LARGE SCALE GENOMIC DNA]</scope>
    <source>
        <strain evidence="2">201702455</strain>
    </source>
</reference>
<dbReference type="Proteomes" id="UP000297762">
    <property type="component" value="Unassembled WGS sequence"/>
</dbReference>
<keyword evidence="3" id="KW-1185">Reference proteome</keyword>
<evidence type="ECO:0000313" key="2">
    <source>
        <dbReference type="EMBL" id="TGL61164.1"/>
    </source>
</evidence>
<evidence type="ECO:0000313" key="3">
    <source>
        <dbReference type="Proteomes" id="UP000297762"/>
    </source>
</evidence>
<sequence length="158" mass="17922">MLVSVLDVAKYILSHLNPGQSITTFKLQKLCYYSQAWSLVWDDEPLFEEEILAWANGPVIRELYEEHKGDFVISGLRVGNKSRLTKKQKATVDAVLDAYGKLSGQQLSQLTHQETPWIKARKGLEPGERGARVISLGSMVEYYSAVYSEQQRKKSKKS</sequence>
<gene>
    <name evidence="2" type="ORF">EHQ64_11135</name>
</gene>
<dbReference type="EMBL" id="RQGF01000027">
    <property type="protein sequence ID" value="TGL61164.1"/>
    <property type="molecule type" value="Genomic_DNA"/>
</dbReference>